<dbReference type="OrthoDB" id="5584477at2759"/>
<evidence type="ECO:0000313" key="1">
    <source>
        <dbReference type="EMBL" id="PBK87343.1"/>
    </source>
</evidence>
<evidence type="ECO:0000313" key="2">
    <source>
        <dbReference type="Proteomes" id="UP000217790"/>
    </source>
</evidence>
<dbReference type="STRING" id="47427.A0A2H3DGG1"/>
<sequence length="168" mass="19427">MYRFGDMFQPGTLTFMSIRLLGALVLQTRTIVTAIDDLESFIWVLCWAVFEICLKHRKLNPFEQLFRDDLHRPSDIARMIKEKTVYGFSLQQTNFPFGQSLTSITPLVEKWCTLAATYRERVTCLLSGSNASSDIHQTLNVLCKEAFREYLDEGFRALDALECKAIKW</sequence>
<protein>
    <recommendedName>
        <fullName evidence="3">Fungal-type protein kinase domain-containing protein</fullName>
    </recommendedName>
</protein>
<organism evidence="1 2">
    <name type="scientific">Armillaria gallica</name>
    <name type="common">Bulbous honey fungus</name>
    <name type="synonym">Armillaria bulbosa</name>
    <dbReference type="NCBI Taxonomy" id="47427"/>
    <lineage>
        <taxon>Eukaryota</taxon>
        <taxon>Fungi</taxon>
        <taxon>Dikarya</taxon>
        <taxon>Basidiomycota</taxon>
        <taxon>Agaricomycotina</taxon>
        <taxon>Agaricomycetes</taxon>
        <taxon>Agaricomycetidae</taxon>
        <taxon>Agaricales</taxon>
        <taxon>Marasmiineae</taxon>
        <taxon>Physalacriaceae</taxon>
        <taxon>Armillaria</taxon>
    </lineage>
</organism>
<accession>A0A2H3DGG1</accession>
<name>A0A2H3DGG1_ARMGA</name>
<dbReference type="Proteomes" id="UP000217790">
    <property type="component" value="Unassembled WGS sequence"/>
</dbReference>
<dbReference type="AlphaFoldDB" id="A0A2H3DGG1"/>
<keyword evidence="2" id="KW-1185">Reference proteome</keyword>
<gene>
    <name evidence="1" type="ORF">ARMGADRAFT_466079</name>
</gene>
<proteinExistence type="predicted"/>
<dbReference type="EMBL" id="KZ293679">
    <property type="protein sequence ID" value="PBK87343.1"/>
    <property type="molecule type" value="Genomic_DNA"/>
</dbReference>
<reference evidence="2" key="1">
    <citation type="journal article" date="2017" name="Nat. Ecol. Evol.">
        <title>Genome expansion and lineage-specific genetic innovations in the forest pathogenic fungi Armillaria.</title>
        <authorList>
            <person name="Sipos G."/>
            <person name="Prasanna A.N."/>
            <person name="Walter M.C."/>
            <person name="O'Connor E."/>
            <person name="Balint B."/>
            <person name="Krizsan K."/>
            <person name="Kiss B."/>
            <person name="Hess J."/>
            <person name="Varga T."/>
            <person name="Slot J."/>
            <person name="Riley R."/>
            <person name="Boka B."/>
            <person name="Rigling D."/>
            <person name="Barry K."/>
            <person name="Lee J."/>
            <person name="Mihaltcheva S."/>
            <person name="LaButti K."/>
            <person name="Lipzen A."/>
            <person name="Waldron R."/>
            <person name="Moloney N.M."/>
            <person name="Sperisen C."/>
            <person name="Kredics L."/>
            <person name="Vagvoelgyi C."/>
            <person name="Patrignani A."/>
            <person name="Fitzpatrick D."/>
            <person name="Nagy I."/>
            <person name="Doyle S."/>
            <person name="Anderson J.B."/>
            <person name="Grigoriev I.V."/>
            <person name="Gueldener U."/>
            <person name="Muensterkoetter M."/>
            <person name="Nagy L.G."/>
        </authorList>
    </citation>
    <scope>NUCLEOTIDE SEQUENCE [LARGE SCALE GENOMIC DNA]</scope>
    <source>
        <strain evidence="2">Ar21-2</strain>
    </source>
</reference>
<dbReference type="InParanoid" id="A0A2H3DGG1"/>
<evidence type="ECO:0008006" key="3">
    <source>
        <dbReference type="Google" id="ProtNLM"/>
    </source>
</evidence>